<dbReference type="GeneID" id="94350937"/>
<dbReference type="PANTHER" id="PTHR14255:SF3">
    <property type="entry name" value="SULFITE EXPORTER TAUE_SAFE FAMILY PROTEIN 5-RELATED"/>
    <property type="match status" value="1"/>
</dbReference>
<dbReference type="InterPro" id="IPR002781">
    <property type="entry name" value="TM_pro_TauE-like"/>
</dbReference>
<evidence type="ECO:0008006" key="9">
    <source>
        <dbReference type="Google" id="ProtNLM"/>
    </source>
</evidence>
<dbReference type="AlphaFoldDB" id="A0A976IB14"/>
<protein>
    <recommendedName>
        <fullName evidence="9">Sulfite exporter TauE/SafE</fullName>
    </recommendedName>
</protein>
<dbReference type="OrthoDB" id="434519at2759"/>
<feature type="transmembrane region" description="Helical" evidence="5">
    <location>
        <begin position="339"/>
        <end position="368"/>
    </location>
</feature>
<keyword evidence="6" id="KW-0732">Signal</keyword>
<organism evidence="7 8">
    <name type="scientific">Bremia lactucae</name>
    <name type="common">Lettuce downy mildew</name>
    <dbReference type="NCBI Taxonomy" id="4779"/>
    <lineage>
        <taxon>Eukaryota</taxon>
        <taxon>Sar</taxon>
        <taxon>Stramenopiles</taxon>
        <taxon>Oomycota</taxon>
        <taxon>Peronosporomycetes</taxon>
        <taxon>Peronosporales</taxon>
        <taxon>Peronosporaceae</taxon>
        <taxon>Bremia</taxon>
    </lineage>
</organism>
<dbReference type="Pfam" id="PF01925">
    <property type="entry name" value="TauE"/>
    <property type="match status" value="2"/>
</dbReference>
<dbReference type="EMBL" id="SHOA02000013">
    <property type="protein sequence ID" value="TDH65458.1"/>
    <property type="molecule type" value="Genomic_DNA"/>
</dbReference>
<name>A0A976IB14_BRELC</name>
<evidence type="ECO:0000256" key="5">
    <source>
        <dbReference type="SAM" id="Phobius"/>
    </source>
</evidence>
<keyword evidence="8" id="KW-1185">Reference proteome</keyword>
<reference evidence="7 8" key="1">
    <citation type="journal article" date="2021" name="Genome Biol.">
        <title>AFLAP: assembly-free linkage analysis pipeline using k-mers from genome sequencing data.</title>
        <authorList>
            <person name="Fletcher K."/>
            <person name="Zhang L."/>
            <person name="Gil J."/>
            <person name="Han R."/>
            <person name="Cavanaugh K."/>
            <person name="Michelmore R."/>
        </authorList>
    </citation>
    <scope>NUCLEOTIDE SEQUENCE [LARGE SCALE GENOMIC DNA]</scope>
    <source>
        <strain evidence="7 8">SF5</strain>
    </source>
</reference>
<evidence type="ECO:0000256" key="3">
    <source>
        <dbReference type="ARBA" id="ARBA00022989"/>
    </source>
</evidence>
<evidence type="ECO:0000313" key="7">
    <source>
        <dbReference type="EMBL" id="TDH65458.1"/>
    </source>
</evidence>
<dbReference type="KEGG" id="blac:94350937"/>
<feature type="transmembrane region" description="Helical" evidence="5">
    <location>
        <begin position="153"/>
        <end position="172"/>
    </location>
</feature>
<feature type="transmembrane region" description="Helical" evidence="5">
    <location>
        <begin position="406"/>
        <end position="429"/>
    </location>
</feature>
<gene>
    <name evidence="7" type="ORF">CCR75_007203</name>
</gene>
<keyword evidence="3 5" id="KW-1133">Transmembrane helix</keyword>
<accession>A0A976IB14</accession>
<feature type="transmembrane region" description="Helical" evidence="5">
    <location>
        <begin position="288"/>
        <end position="307"/>
    </location>
</feature>
<evidence type="ECO:0000256" key="2">
    <source>
        <dbReference type="ARBA" id="ARBA00022692"/>
    </source>
</evidence>
<keyword evidence="4 5" id="KW-0472">Membrane</keyword>
<comment type="subcellular location">
    <subcellularLocation>
        <location evidence="1">Membrane</location>
        <topology evidence="1">Multi-pass membrane protein</topology>
    </subcellularLocation>
</comment>
<feature type="transmembrane region" description="Helical" evidence="5">
    <location>
        <begin position="57"/>
        <end position="88"/>
    </location>
</feature>
<evidence type="ECO:0000256" key="4">
    <source>
        <dbReference type="ARBA" id="ARBA00023136"/>
    </source>
</evidence>
<dbReference type="Proteomes" id="UP000294530">
    <property type="component" value="Unassembled WGS sequence"/>
</dbReference>
<feature type="transmembrane region" description="Helical" evidence="5">
    <location>
        <begin position="435"/>
        <end position="455"/>
    </location>
</feature>
<dbReference type="GO" id="GO:0016020">
    <property type="term" value="C:membrane"/>
    <property type="evidence" value="ECO:0007669"/>
    <property type="project" value="UniProtKB-SubCell"/>
</dbReference>
<sequence>MAVMAVHPLLRRGAFALLVSIALGALIHPTAIAADNSNSANDEPSLSNVDTYDVIAIVFIVIGLAVSSAGGMGGGVFIVPALVLIIGFDMKRATPISNVAILGGAAANAWFNLRKRHPFADRPLIDPEIALGMIPVVIGGTVLGALINKLVPGYVLSLLFVIVLAAGASRTMKKGIRLHKKEVAEKEAVKKAASEALASIPVSPGAYVQITTPRAVDAEKRLSLSMTSSEVALEKSMTGDEVDLSWPLVEMLEREKHFAWGTHSVIMICYLGVVAASIGDALVSCGSLAYWVILLAQIPWIAMFVILSSRYLHKIYLCKKAVNYQYLDGDIQWTKKMVIFFPLGCAAAGIVAGLFGVGGGIVAGPIMIELGIVPEVSSSTTALMILYSSAAATAQFAVFKMITWDWALLLCGVAFAVTSLSQIVILGFVRRTGRQSIIVLCLASAVMLGCVTMTYQAIKTTIEDAGDPVTIDICS</sequence>
<dbReference type="GO" id="GO:0016567">
    <property type="term" value="P:protein ubiquitination"/>
    <property type="evidence" value="ECO:0007669"/>
    <property type="project" value="TreeGrafter"/>
</dbReference>
<dbReference type="GO" id="GO:0031464">
    <property type="term" value="C:Cul4A-RING E3 ubiquitin ligase complex"/>
    <property type="evidence" value="ECO:0007669"/>
    <property type="project" value="TreeGrafter"/>
</dbReference>
<proteinExistence type="predicted"/>
<evidence type="ECO:0000313" key="8">
    <source>
        <dbReference type="Proteomes" id="UP000294530"/>
    </source>
</evidence>
<dbReference type="PANTHER" id="PTHR14255">
    <property type="entry name" value="CEREBLON"/>
    <property type="match status" value="1"/>
</dbReference>
<evidence type="ECO:0000256" key="6">
    <source>
        <dbReference type="SAM" id="SignalP"/>
    </source>
</evidence>
<dbReference type="RefSeq" id="XP_067814957.1">
    <property type="nucleotide sequence ID" value="XM_067965266.1"/>
</dbReference>
<keyword evidence="2 5" id="KW-0812">Transmembrane</keyword>
<evidence type="ECO:0000256" key="1">
    <source>
        <dbReference type="ARBA" id="ARBA00004141"/>
    </source>
</evidence>
<feature type="signal peptide" evidence="6">
    <location>
        <begin position="1"/>
        <end position="24"/>
    </location>
</feature>
<feature type="transmembrane region" description="Helical" evidence="5">
    <location>
        <begin position="124"/>
        <end position="147"/>
    </location>
</feature>
<comment type="caution">
    <text evidence="7">The sequence shown here is derived from an EMBL/GenBank/DDBJ whole genome shotgun (WGS) entry which is preliminary data.</text>
</comment>
<feature type="chain" id="PRO_5036687772" description="Sulfite exporter TauE/SafE" evidence="6">
    <location>
        <begin position="25"/>
        <end position="475"/>
    </location>
</feature>
<feature type="transmembrane region" description="Helical" evidence="5">
    <location>
        <begin position="258"/>
        <end position="282"/>
    </location>
</feature>